<sequence length="91" mass="9456">MFPKGLQFLENLGLALVGSHSNLRLDPLLKLPDGLLMSQTHLLSIVLLPGCGSVKMCMSFCSISSAVMLLGRGEVLGGVGLSAEGSARITS</sequence>
<protein>
    <submittedName>
        <fullName evidence="1">Uncharacterized protein</fullName>
    </submittedName>
</protein>
<keyword evidence="2" id="KW-1185">Reference proteome</keyword>
<gene>
    <name evidence="1" type="ORF">E2C01_036973</name>
</gene>
<name>A0A5B7F6W0_PORTR</name>
<dbReference type="AlphaFoldDB" id="A0A5B7F6W0"/>
<dbReference type="Proteomes" id="UP000324222">
    <property type="component" value="Unassembled WGS sequence"/>
</dbReference>
<evidence type="ECO:0000313" key="1">
    <source>
        <dbReference type="EMBL" id="MPC43330.1"/>
    </source>
</evidence>
<organism evidence="1 2">
    <name type="scientific">Portunus trituberculatus</name>
    <name type="common">Swimming crab</name>
    <name type="synonym">Neptunus trituberculatus</name>
    <dbReference type="NCBI Taxonomy" id="210409"/>
    <lineage>
        <taxon>Eukaryota</taxon>
        <taxon>Metazoa</taxon>
        <taxon>Ecdysozoa</taxon>
        <taxon>Arthropoda</taxon>
        <taxon>Crustacea</taxon>
        <taxon>Multicrustacea</taxon>
        <taxon>Malacostraca</taxon>
        <taxon>Eumalacostraca</taxon>
        <taxon>Eucarida</taxon>
        <taxon>Decapoda</taxon>
        <taxon>Pleocyemata</taxon>
        <taxon>Brachyura</taxon>
        <taxon>Eubrachyura</taxon>
        <taxon>Portunoidea</taxon>
        <taxon>Portunidae</taxon>
        <taxon>Portuninae</taxon>
        <taxon>Portunus</taxon>
    </lineage>
</organism>
<proteinExistence type="predicted"/>
<accession>A0A5B7F6W0</accession>
<evidence type="ECO:0000313" key="2">
    <source>
        <dbReference type="Proteomes" id="UP000324222"/>
    </source>
</evidence>
<comment type="caution">
    <text evidence="1">The sequence shown here is derived from an EMBL/GenBank/DDBJ whole genome shotgun (WGS) entry which is preliminary data.</text>
</comment>
<reference evidence="1 2" key="1">
    <citation type="submission" date="2019-05" db="EMBL/GenBank/DDBJ databases">
        <title>Another draft genome of Portunus trituberculatus and its Hox gene families provides insights of decapod evolution.</title>
        <authorList>
            <person name="Jeong J.-H."/>
            <person name="Song I."/>
            <person name="Kim S."/>
            <person name="Choi T."/>
            <person name="Kim D."/>
            <person name="Ryu S."/>
            <person name="Kim W."/>
        </authorList>
    </citation>
    <scope>NUCLEOTIDE SEQUENCE [LARGE SCALE GENOMIC DNA]</scope>
    <source>
        <tissue evidence="1">Muscle</tissue>
    </source>
</reference>
<dbReference type="EMBL" id="VSRR010005780">
    <property type="protein sequence ID" value="MPC43330.1"/>
    <property type="molecule type" value="Genomic_DNA"/>
</dbReference>